<dbReference type="Proteomes" id="UP001501710">
    <property type="component" value="Unassembled WGS sequence"/>
</dbReference>
<feature type="region of interest" description="Disordered" evidence="1">
    <location>
        <begin position="168"/>
        <end position="201"/>
    </location>
</feature>
<name>A0ABP8BTN6_9ACTN</name>
<evidence type="ECO:0000256" key="1">
    <source>
        <dbReference type="SAM" id="MobiDB-lite"/>
    </source>
</evidence>
<accession>A0ABP8BTN6</accession>
<protein>
    <submittedName>
        <fullName evidence="2">Uncharacterized protein</fullName>
    </submittedName>
</protein>
<evidence type="ECO:0000313" key="3">
    <source>
        <dbReference type="Proteomes" id="UP001501710"/>
    </source>
</evidence>
<comment type="caution">
    <text evidence="2">The sequence shown here is derived from an EMBL/GenBank/DDBJ whole genome shotgun (WGS) entry which is preliminary data.</text>
</comment>
<organism evidence="2 3">
    <name type="scientific">Actinomadura meridiana</name>
    <dbReference type="NCBI Taxonomy" id="559626"/>
    <lineage>
        <taxon>Bacteria</taxon>
        <taxon>Bacillati</taxon>
        <taxon>Actinomycetota</taxon>
        <taxon>Actinomycetes</taxon>
        <taxon>Streptosporangiales</taxon>
        <taxon>Thermomonosporaceae</taxon>
        <taxon>Actinomadura</taxon>
    </lineage>
</organism>
<dbReference type="EMBL" id="BAABAS010000004">
    <property type="protein sequence ID" value="GAA4225924.1"/>
    <property type="molecule type" value="Genomic_DNA"/>
</dbReference>
<evidence type="ECO:0000313" key="2">
    <source>
        <dbReference type="EMBL" id="GAA4225924.1"/>
    </source>
</evidence>
<proteinExistence type="predicted"/>
<feature type="compositionally biased region" description="Basic and acidic residues" evidence="1">
    <location>
        <begin position="186"/>
        <end position="197"/>
    </location>
</feature>
<gene>
    <name evidence="2" type="ORF">GCM10022254_09070</name>
</gene>
<reference evidence="3" key="1">
    <citation type="journal article" date="2019" name="Int. J. Syst. Evol. Microbiol.">
        <title>The Global Catalogue of Microorganisms (GCM) 10K type strain sequencing project: providing services to taxonomists for standard genome sequencing and annotation.</title>
        <authorList>
            <consortium name="The Broad Institute Genomics Platform"/>
            <consortium name="The Broad Institute Genome Sequencing Center for Infectious Disease"/>
            <person name="Wu L."/>
            <person name="Ma J."/>
        </authorList>
    </citation>
    <scope>NUCLEOTIDE SEQUENCE [LARGE SCALE GENOMIC DNA]</scope>
    <source>
        <strain evidence="3">JCM 17440</strain>
    </source>
</reference>
<sequence>MRVSVGEAARVYAPLTLMPEAEDVAELAAAIREVLGLPDYTPGSTEAYTAHRELLATRAYYVKGALAPLAEREANARNAIASLRRADEWYPVTYPTADDQDAEDGLDGEALAAYRALIGERVSVSLKDRGDSVTEVRGILTAATRAGLWIGDEDGEHILLGDVAGVEAAPDSDREDDPGNGADFFACEHKTTDEPGHHPSVCRRLTDAEMDALMHGAAKQDGGDGRG</sequence>
<keyword evidence="3" id="KW-1185">Reference proteome</keyword>